<dbReference type="InterPro" id="IPR015421">
    <property type="entry name" value="PyrdxlP-dep_Trfase_major"/>
</dbReference>
<keyword evidence="10" id="KW-1185">Reference proteome</keyword>
<evidence type="ECO:0000256" key="1">
    <source>
        <dbReference type="ARBA" id="ARBA00001933"/>
    </source>
</evidence>
<dbReference type="SUPFAM" id="SSF53383">
    <property type="entry name" value="PLP-dependent transferases"/>
    <property type="match status" value="1"/>
</dbReference>
<dbReference type="GO" id="GO:0008483">
    <property type="term" value="F:transaminase activity"/>
    <property type="evidence" value="ECO:0007669"/>
    <property type="project" value="UniProtKB-KW"/>
</dbReference>
<evidence type="ECO:0000256" key="7">
    <source>
        <dbReference type="SAM" id="MobiDB-lite"/>
    </source>
</evidence>
<dbReference type="Proteomes" id="UP000253790">
    <property type="component" value="Chromosome"/>
</dbReference>
<comment type="cofactor">
    <cofactor evidence="1 6">
        <name>pyridoxal 5'-phosphate</name>
        <dbReference type="ChEBI" id="CHEBI:597326"/>
    </cofactor>
</comment>
<dbReference type="Pfam" id="PF00155">
    <property type="entry name" value="Aminotran_1_2"/>
    <property type="match status" value="1"/>
</dbReference>
<evidence type="ECO:0000256" key="2">
    <source>
        <dbReference type="ARBA" id="ARBA00007441"/>
    </source>
</evidence>
<dbReference type="CDD" id="cd00609">
    <property type="entry name" value="AAT_like"/>
    <property type="match status" value="1"/>
</dbReference>
<evidence type="ECO:0000313" key="10">
    <source>
        <dbReference type="Proteomes" id="UP000253790"/>
    </source>
</evidence>
<dbReference type="InterPro" id="IPR015422">
    <property type="entry name" value="PyrdxlP-dep_Trfase_small"/>
</dbReference>
<feature type="region of interest" description="Disordered" evidence="7">
    <location>
        <begin position="1"/>
        <end position="22"/>
    </location>
</feature>
<feature type="domain" description="Aminotransferase class I/classII large" evidence="8">
    <location>
        <begin position="91"/>
        <end position="405"/>
    </location>
</feature>
<dbReference type="InterPro" id="IPR004839">
    <property type="entry name" value="Aminotransferase_I/II_large"/>
</dbReference>
<dbReference type="InterPro" id="IPR004838">
    <property type="entry name" value="NHTrfase_class1_PyrdxlP-BS"/>
</dbReference>
<dbReference type="PANTHER" id="PTHR46383">
    <property type="entry name" value="ASPARTATE AMINOTRANSFERASE"/>
    <property type="match status" value="1"/>
</dbReference>
<gene>
    <name evidence="9" type="ORF">DV701_11875</name>
</gene>
<accession>A0A345NSS7</accession>
<evidence type="ECO:0000256" key="5">
    <source>
        <dbReference type="ARBA" id="ARBA00022898"/>
    </source>
</evidence>
<reference evidence="9 10" key="1">
    <citation type="submission" date="2018-07" db="EMBL/GenBank/DDBJ databases">
        <title>Complete genome sequencing of Ornithinimicrobium sp. AMA3305.</title>
        <authorList>
            <person name="Bae J.-W."/>
        </authorList>
    </citation>
    <scope>NUCLEOTIDE SEQUENCE [LARGE SCALE GENOMIC DNA]</scope>
    <source>
        <strain evidence="9 10">AMA3305</strain>
    </source>
</reference>
<organism evidence="9 10">
    <name type="scientific">Ornithinimicrobium avium</name>
    <dbReference type="NCBI Taxonomy" id="2283195"/>
    <lineage>
        <taxon>Bacteria</taxon>
        <taxon>Bacillati</taxon>
        <taxon>Actinomycetota</taxon>
        <taxon>Actinomycetes</taxon>
        <taxon>Micrococcales</taxon>
        <taxon>Ornithinimicrobiaceae</taxon>
        <taxon>Ornithinimicrobium</taxon>
    </lineage>
</organism>
<evidence type="ECO:0000256" key="6">
    <source>
        <dbReference type="RuleBase" id="RU000481"/>
    </source>
</evidence>
<sequence>MTDGRGHFRQPGAPGAAPVPREAAGNGVRLAVRPRTHQEDTVLVSPTLAINEEIARRRAQGRPVVALGFGEASLPVHPLLVDQLARHAAQGGYGEVAGASRLREAAAGYWSRRGVGTRAEEVVAGPGSKPLLYAVFEALGGPVLLPRPSWVSYAAQNEILGQRSVSVPTVEGEGGVPDPARLDSVARGLRDAGTPATAVLVTIPDNPTGTVAAPATVRELCRVAEEHDLVVISDEIYLDLVHDPDREVLTPSQVVPGRTITTTGLSKSLALGGWRIGVARIPDGLLSQVRGRVTSVASEIWSAPAHPVQLAAAWAFAEPADLTAHIALSSRLHGRVARAVAAVFRDAGAEVAEPSGAFYLYPDLEPLRDRLAGAGVTTSPGLARVLLDEHGIATLPGAAFGDAEDRLTLRVATPMLYGPSDDQRWAALEAEAPAELPWIREGLDTVRHALDAMLPE</sequence>
<dbReference type="KEGG" id="orn:DV701_11875"/>
<name>A0A345NSS7_9MICO</name>
<keyword evidence="5" id="KW-0663">Pyridoxal phosphate</keyword>
<keyword evidence="3 6" id="KW-0032">Aminotransferase</keyword>
<dbReference type="Gene3D" id="3.90.1150.10">
    <property type="entry name" value="Aspartate Aminotransferase, domain 1"/>
    <property type="match status" value="1"/>
</dbReference>
<dbReference type="PROSITE" id="PS00105">
    <property type="entry name" value="AA_TRANSFER_CLASS_1"/>
    <property type="match status" value="1"/>
</dbReference>
<evidence type="ECO:0000313" key="9">
    <source>
        <dbReference type="EMBL" id="AXH98085.1"/>
    </source>
</evidence>
<dbReference type="PANTHER" id="PTHR46383:SF1">
    <property type="entry name" value="ASPARTATE AMINOTRANSFERASE"/>
    <property type="match status" value="1"/>
</dbReference>
<dbReference type="Gene3D" id="3.40.640.10">
    <property type="entry name" value="Type I PLP-dependent aspartate aminotransferase-like (Major domain)"/>
    <property type="match status" value="1"/>
</dbReference>
<evidence type="ECO:0000259" key="8">
    <source>
        <dbReference type="Pfam" id="PF00155"/>
    </source>
</evidence>
<dbReference type="AlphaFoldDB" id="A0A345NSS7"/>
<keyword evidence="4 6" id="KW-0808">Transferase</keyword>
<dbReference type="GO" id="GO:0030170">
    <property type="term" value="F:pyridoxal phosphate binding"/>
    <property type="evidence" value="ECO:0007669"/>
    <property type="project" value="InterPro"/>
</dbReference>
<dbReference type="GO" id="GO:0006520">
    <property type="term" value="P:amino acid metabolic process"/>
    <property type="evidence" value="ECO:0007669"/>
    <property type="project" value="InterPro"/>
</dbReference>
<dbReference type="InterPro" id="IPR015424">
    <property type="entry name" value="PyrdxlP-dep_Trfase"/>
</dbReference>
<dbReference type="EMBL" id="CP031229">
    <property type="protein sequence ID" value="AXH98085.1"/>
    <property type="molecule type" value="Genomic_DNA"/>
</dbReference>
<evidence type="ECO:0000256" key="3">
    <source>
        <dbReference type="ARBA" id="ARBA00022576"/>
    </source>
</evidence>
<dbReference type="OrthoDB" id="9763453at2"/>
<comment type="similarity">
    <text evidence="2 6">Belongs to the class-I pyridoxal-phosphate-dependent aminotransferase family.</text>
</comment>
<protein>
    <recommendedName>
        <fullName evidence="6">Aminotransferase</fullName>
        <ecNumber evidence="6">2.6.1.-</ecNumber>
    </recommendedName>
</protein>
<dbReference type="InterPro" id="IPR050596">
    <property type="entry name" value="AspAT/PAT-like"/>
</dbReference>
<evidence type="ECO:0000256" key="4">
    <source>
        <dbReference type="ARBA" id="ARBA00022679"/>
    </source>
</evidence>
<proteinExistence type="inferred from homology"/>
<dbReference type="EC" id="2.6.1.-" evidence="6"/>